<dbReference type="InterPro" id="IPR036138">
    <property type="entry name" value="PBP_dimer_sf"/>
</dbReference>
<dbReference type="SUPFAM" id="SSF56601">
    <property type="entry name" value="beta-lactamase/transpeptidase-like"/>
    <property type="match status" value="1"/>
</dbReference>
<dbReference type="RefSeq" id="WP_045980425.1">
    <property type="nucleotide sequence ID" value="NZ_CP023396.1"/>
</dbReference>
<dbReference type="GO" id="GO:0005886">
    <property type="term" value="C:plasma membrane"/>
    <property type="evidence" value="ECO:0007669"/>
    <property type="project" value="UniProtKB-UniRule"/>
</dbReference>
<evidence type="ECO:0000256" key="9">
    <source>
        <dbReference type="ARBA" id="ARBA00022960"/>
    </source>
</evidence>
<dbReference type="GO" id="GO:0008955">
    <property type="term" value="F:peptidoglycan glycosyltransferase activity"/>
    <property type="evidence" value="ECO:0007669"/>
    <property type="project" value="InterPro"/>
</dbReference>
<dbReference type="Proteomes" id="UP000033664">
    <property type="component" value="Unassembled WGS sequence"/>
</dbReference>
<dbReference type="InterPro" id="IPR005311">
    <property type="entry name" value="PBP_dimer"/>
</dbReference>
<keyword evidence="6 16" id="KW-0645">Protease</keyword>
<dbReference type="GO" id="GO:0009002">
    <property type="term" value="F:serine-type D-Ala-D-Ala carboxypeptidase activity"/>
    <property type="evidence" value="ECO:0007669"/>
    <property type="project" value="UniProtKB-UniRule"/>
</dbReference>
<dbReference type="UniPathway" id="UPA00219"/>
<evidence type="ECO:0000256" key="12">
    <source>
        <dbReference type="ARBA" id="ARBA00023136"/>
    </source>
</evidence>
<comment type="pathway">
    <text evidence="16">Cell wall biogenesis; peptidoglycan biosynthesis.</text>
</comment>
<comment type="similarity">
    <text evidence="16">Belongs to the transpeptidase family. FtsI subfamily.</text>
</comment>
<dbReference type="Pfam" id="PF00905">
    <property type="entry name" value="Transpeptidase"/>
    <property type="match status" value="1"/>
</dbReference>
<evidence type="ECO:0000256" key="13">
    <source>
        <dbReference type="ARBA" id="ARBA00023210"/>
    </source>
</evidence>
<dbReference type="GeneID" id="58229536"/>
<evidence type="ECO:0000256" key="8">
    <source>
        <dbReference type="ARBA" id="ARBA00022801"/>
    </source>
</evidence>
<evidence type="ECO:0000256" key="7">
    <source>
        <dbReference type="ARBA" id="ARBA00022692"/>
    </source>
</evidence>
<feature type="domain" description="Penicillin-binding protein dimerisation" evidence="18">
    <location>
        <begin position="62"/>
        <end position="245"/>
    </location>
</feature>
<proteinExistence type="inferred from homology"/>
<dbReference type="InterPro" id="IPR050515">
    <property type="entry name" value="Beta-lactam/transpept"/>
</dbReference>
<evidence type="ECO:0000259" key="17">
    <source>
        <dbReference type="Pfam" id="PF00905"/>
    </source>
</evidence>
<feature type="active site" description="Acyl-ester intermediate" evidence="16">
    <location>
        <position position="332"/>
    </location>
</feature>
<keyword evidence="5 16" id="KW-0121">Carboxypeptidase</keyword>
<keyword evidence="13 16" id="KW-0717">Septation</keyword>
<dbReference type="PATRIC" id="fig|151081.8.peg.3397"/>
<dbReference type="GO" id="GO:0006508">
    <property type="term" value="P:proteolysis"/>
    <property type="evidence" value="ECO:0007669"/>
    <property type="project" value="UniProtKB-KW"/>
</dbReference>
<dbReference type="Gene3D" id="3.30.450.330">
    <property type="match status" value="1"/>
</dbReference>
<reference evidence="19 20" key="1">
    <citation type="journal article" date="2015" name="BMC Genomics">
        <title>Genome mining reveals unlocked bioactive potential of marine Gram-negative bacteria.</title>
        <authorList>
            <person name="Machado H."/>
            <person name="Sonnenschein E.C."/>
            <person name="Melchiorsen J."/>
            <person name="Gram L."/>
        </authorList>
    </citation>
    <scope>NUCLEOTIDE SEQUENCE [LARGE SCALE GENOMIC DNA]</scope>
    <source>
        <strain evidence="19 20">S3137</strain>
    </source>
</reference>
<evidence type="ECO:0000256" key="5">
    <source>
        <dbReference type="ARBA" id="ARBA00022645"/>
    </source>
</evidence>
<gene>
    <name evidence="16" type="primary">ftsI</name>
    <name evidence="19" type="ORF">TW72_13635</name>
</gene>
<evidence type="ECO:0000256" key="2">
    <source>
        <dbReference type="ARBA" id="ARBA00022475"/>
    </source>
</evidence>
<keyword evidence="12 16" id="KW-0472">Membrane</keyword>
<organism evidence="19 20">
    <name type="scientific">Pseudoalteromonas ruthenica</name>
    <dbReference type="NCBI Taxonomy" id="151081"/>
    <lineage>
        <taxon>Bacteria</taxon>
        <taxon>Pseudomonadati</taxon>
        <taxon>Pseudomonadota</taxon>
        <taxon>Gammaproteobacteria</taxon>
        <taxon>Alteromonadales</taxon>
        <taxon>Pseudoalteromonadaceae</taxon>
        <taxon>Pseudoalteromonas</taxon>
    </lineage>
</organism>
<evidence type="ECO:0000256" key="6">
    <source>
        <dbReference type="ARBA" id="ARBA00022670"/>
    </source>
</evidence>
<keyword evidence="14 16" id="KW-0131">Cell cycle</keyword>
<dbReference type="InterPro" id="IPR001460">
    <property type="entry name" value="PCN-bd_Tpept"/>
</dbReference>
<dbReference type="GO" id="GO:0009252">
    <property type="term" value="P:peptidoglycan biosynthetic process"/>
    <property type="evidence" value="ECO:0007669"/>
    <property type="project" value="UniProtKB-UniRule"/>
</dbReference>
<dbReference type="AlphaFoldDB" id="A0A0F4PHU2"/>
<sequence length="607" mass="66753">MRAAKRKNNGNNLITWRFMLVCGAVLMVFVTLVARAAYLQVIEPDKARSENAKRTVRVEKLQVQRGMIFDRQGKELAVSVPVVSVYADPKAIDKYLRKKVVSHTKKQGQDPQDVLDRPAHLKDLKQAFYKQDMRWRELADVLRLGRAHVDKRLTGDKDRRFVYLKRQVTPAVANYIDELNLPGVHLLDESKRYYPAGEITAHVLGFTNIDGHGIEGIEKLYDEALTGTEGRRTIRKDARGREVAVLDERQRVEPENIELSIDQRIQVIAYKALKSAVLTYKATSGSAMVVDVKTGEILAMVNSPSFNPNNLEDAAPHKRRNRAITDLFEPGSTIKPLSVLAGLDYGNIQANDTIDTYPGWMRVGGSLVQDTHNRGEMSLREILKVSSNMGVAKITQDLPKDYFVGLFERVGFGSDTGTGMVGESSGLFYPNRRWSDFEIATLSFGYAISVSTAQLARFYATLGSGGISRPLTILKQPQPLQGERVFKEKDVNAVVEMMESVFEKGGTASKVKVDGYRVAAKTGTSKKAVAGGYGDEYVGYFAGLGPVSDPRLAVVVMVNEPGGDVYYGGATAGPVFAEIMSNALRILNVAPDLEPVANLAEEGGGDA</sequence>
<comment type="caution">
    <text evidence="19">The sequence shown here is derived from an EMBL/GenBank/DDBJ whole genome shotgun (WGS) entry which is preliminary data.</text>
</comment>
<comment type="subcellular location">
    <subcellularLocation>
        <location evidence="1">Membrane</location>
    </subcellularLocation>
</comment>
<dbReference type="SUPFAM" id="SSF56519">
    <property type="entry name" value="Penicillin binding protein dimerisation domain"/>
    <property type="match status" value="1"/>
</dbReference>
<dbReference type="Gene3D" id="3.90.1310.10">
    <property type="entry name" value="Penicillin-binding protein 2a (Domain 2)"/>
    <property type="match status" value="1"/>
</dbReference>
<comment type="function">
    <text evidence="16">Catalyzes cross-linking of the peptidoglycan cell wall at the division septum.</text>
</comment>
<dbReference type="GO" id="GO:0043093">
    <property type="term" value="P:FtsZ-dependent cytokinesis"/>
    <property type="evidence" value="ECO:0007669"/>
    <property type="project" value="UniProtKB-UniRule"/>
</dbReference>
<evidence type="ECO:0000256" key="3">
    <source>
        <dbReference type="ARBA" id="ARBA00022519"/>
    </source>
</evidence>
<dbReference type="GO" id="GO:0000917">
    <property type="term" value="P:division septum assembly"/>
    <property type="evidence" value="ECO:0007669"/>
    <property type="project" value="UniProtKB-KW"/>
</dbReference>
<dbReference type="Gene3D" id="3.40.710.10">
    <property type="entry name" value="DD-peptidase/beta-lactamase superfamily"/>
    <property type="match status" value="1"/>
</dbReference>
<keyword evidence="4 16" id="KW-0132">Cell division</keyword>
<dbReference type="EMBL" id="JXXZ01000010">
    <property type="protein sequence ID" value="KJY98751.1"/>
    <property type="molecule type" value="Genomic_DNA"/>
</dbReference>
<evidence type="ECO:0000313" key="20">
    <source>
        <dbReference type="Proteomes" id="UP000033664"/>
    </source>
</evidence>
<comment type="catalytic activity">
    <reaction evidence="16">
        <text>Preferential cleavage: (Ac)2-L-Lys-D-Ala-|-D-Ala. Also transpeptidation of peptidyl-alanyl moieties that are N-acyl substituents of D-alanine.</text>
        <dbReference type="EC" id="3.4.16.4"/>
    </reaction>
</comment>
<keyword evidence="9 16" id="KW-0133">Cell shape</keyword>
<keyword evidence="15 16" id="KW-0961">Cell wall biogenesis/degradation</keyword>
<keyword evidence="11 16" id="KW-1133">Transmembrane helix</keyword>
<keyword evidence="20" id="KW-1185">Reference proteome</keyword>
<feature type="domain" description="Penicillin-binding protein transpeptidase" evidence="17">
    <location>
        <begin position="285"/>
        <end position="580"/>
    </location>
</feature>
<dbReference type="Pfam" id="PF03717">
    <property type="entry name" value="PBP_dimer"/>
    <property type="match status" value="1"/>
</dbReference>
<evidence type="ECO:0000256" key="10">
    <source>
        <dbReference type="ARBA" id="ARBA00022984"/>
    </source>
</evidence>
<dbReference type="InterPro" id="IPR037532">
    <property type="entry name" value="FtsI_transpept"/>
</dbReference>
<evidence type="ECO:0000256" key="11">
    <source>
        <dbReference type="ARBA" id="ARBA00022989"/>
    </source>
</evidence>
<keyword evidence="7 16" id="KW-0812">Transmembrane</keyword>
<dbReference type="EC" id="3.4.16.4" evidence="16"/>
<keyword evidence="3 16" id="KW-0997">Cell inner membrane</keyword>
<protein>
    <recommendedName>
        <fullName evidence="16">Peptidoglycan D,D-transpeptidase FtsI</fullName>
        <ecNumber evidence="16">3.4.16.4</ecNumber>
    </recommendedName>
    <alternativeName>
        <fullName evidence="16">Penicillin-binding protein 3</fullName>
        <shortName evidence="16">PBP-3</shortName>
    </alternativeName>
</protein>
<dbReference type="InterPro" id="IPR012338">
    <property type="entry name" value="Beta-lactam/transpept-like"/>
</dbReference>
<evidence type="ECO:0000313" key="19">
    <source>
        <dbReference type="EMBL" id="KJY98751.1"/>
    </source>
</evidence>
<evidence type="ECO:0000256" key="1">
    <source>
        <dbReference type="ARBA" id="ARBA00004370"/>
    </source>
</evidence>
<keyword evidence="10 16" id="KW-0573">Peptidoglycan synthesis</keyword>
<dbReference type="PANTHER" id="PTHR30627:SF1">
    <property type="entry name" value="PEPTIDOGLYCAN D,D-TRANSPEPTIDASE FTSI"/>
    <property type="match status" value="1"/>
</dbReference>
<dbReference type="GO" id="GO:0008360">
    <property type="term" value="P:regulation of cell shape"/>
    <property type="evidence" value="ECO:0007669"/>
    <property type="project" value="UniProtKB-KW"/>
</dbReference>
<dbReference type="GO" id="GO:0071555">
    <property type="term" value="P:cell wall organization"/>
    <property type="evidence" value="ECO:0007669"/>
    <property type="project" value="UniProtKB-KW"/>
</dbReference>
<keyword evidence="8 16" id="KW-0378">Hydrolase</keyword>
<accession>A0A0F4PHU2</accession>
<evidence type="ECO:0000256" key="16">
    <source>
        <dbReference type="HAMAP-Rule" id="MF_02080"/>
    </source>
</evidence>
<dbReference type="OrthoDB" id="9789078at2"/>
<evidence type="ECO:0000259" key="18">
    <source>
        <dbReference type="Pfam" id="PF03717"/>
    </source>
</evidence>
<dbReference type="HAMAP" id="MF_02080">
    <property type="entry name" value="FtsI_transpept"/>
    <property type="match status" value="1"/>
</dbReference>
<name>A0A0F4PHU2_9GAMM</name>
<keyword evidence="2 16" id="KW-1003">Cell membrane</keyword>
<dbReference type="GO" id="GO:0008658">
    <property type="term" value="F:penicillin binding"/>
    <property type="evidence" value="ECO:0007669"/>
    <property type="project" value="InterPro"/>
</dbReference>
<dbReference type="PANTHER" id="PTHR30627">
    <property type="entry name" value="PEPTIDOGLYCAN D,D-TRANSPEPTIDASE"/>
    <property type="match status" value="1"/>
</dbReference>
<evidence type="ECO:0000256" key="4">
    <source>
        <dbReference type="ARBA" id="ARBA00022618"/>
    </source>
</evidence>
<dbReference type="eggNOG" id="COG0768">
    <property type="taxonomic scope" value="Bacteria"/>
</dbReference>
<evidence type="ECO:0000256" key="14">
    <source>
        <dbReference type="ARBA" id="ARBA00023306"/>
    </source>
</evidence>
<evidence type="ECO:0000256" key="15">
    <source>
        <dbReference type="ARBA" id="ARBA00023316"/>
    </source>
</evidence>